<sequence>MPRRGTRFHKKGDGGNNFVRMRVNPLLSDPDSVMSLQRVASVWTRKGRCSTIDLRMVLSEPSDRGHELVGRAVIFSTPSATKHSTVTGKMIQFSISQPQAL</sequence>
<protein>
    <submittedName>
        <fullName evidence="1">Uncharacterized protein</fullName>
    </submittedName>
</protein>
<reference evidence="2" key="1">
    <citation type="submission" date="2016-10" db="EMBL/GenBank/DDBJ databases">
        <authorList>
            <person name="Varghese N."/>
            <person name="Submissions S."/>
        </authorList>
    </citation>
    <scope>NUCLEOTIDE SEQUENCE [LARGE SCALE GENOMIC DNA]</scope>
    <source>
        <strain evidence="2">CGMCC 1.11022</strain>
    </source>
</reference>
<evidence type="ECO:0000313" key="2">
    <source>
        <dbReference type="Proteomes" id="UP000198894"/>
    </source>
</evidence>
<dbReference type="AlphaFoldDB" id="A0A1G8MMP2"/>
<gene>
    <name evidence="1" type="ORF">SAMN05428953_102614</name>
</gene>
<organism evidence="1 2">
    <name type="scientific">Mesorhizobium muleiense</name>
    <dbReference type="NCBI Taxonomy" id="1004279"/>
    <lineage>
        <taxon>Bacteria</taxon>
        <taxon>Pseudomonadati</taxon>
        <taxon>Pseudomonadota</taxon>
        <taxon>Alphaproteobacteria</taxon>
        <taxon>Hyphomicrobiales</taxon>
        <taxon>Phyllobacteriaceae</taxon>
        <taxon>Mesorhizobium</taxon>
    </lineage>
</organism>
<dbReference type="EMBL" id="FNEE01000002">
    <property type="protein sequence ID" value="SDI69193.1"/>
    <property type="molecule type" value="Genomic_DNA"/>
</dbReference>
<accession>A0A1G8MMP2</accession>
<proteinExistence type="predicted"/>
<keyword evidence="2" id="KW-1185">Reference proteome</keyword>
<name>A0A1G8MMP2_9HYPH</name>
<evidence type="ECO:0000313" key="1">
    <source>
        <dbReference type="EMBL" id="SDI69193.1"/>
    </source>
</evidence>
<dbReference type="Proteomes" id="UP000198894">
    <property type="component" value="Unassembled WGS sequence"/>
</dbReference>